<dbReference type="EMBL" id="CM044708">
    <property type="protein sequence ID" value="KAI5647202.1"/>
    <property type="molecule type" value="Genomic_DNA"/>
</dbReference>
<gene>
    <name evidence="1" type="ORF">M9H77_33207</name>
</gene>
<keyword evidence="2" id="KW-1185">Reference proteome</keyword>
<accession>A0ACB9ZJX2</accession>
<proteinExistence type="predicted"/>
<name>A0ACB9ZJX2_CATRO</name>
<evidence type="ECO:0000313" key="1">
    <source>
        <dbReference type="EMBL" id="KAI5647202.1"/>
    </source>
</evidence>
<dbReference type="Proteomes" id="UP001060085">
    <property type="component" value="Linkage Group LG08"/>
</dbReference>
<comment type="caution">
    <text evidence="1">The sequence shown here is derived from an EMBL/GenBank/DDBJ whole genome shotgun (WGS) entry which is preliminary data.</text>
</comment>
<evidence type="ECO:0000313" key="2">
    <source>
        <dbReference type="Proteomes" id="UP001060085"/>
    </source>
</evidence>
<reference evidence="2" key="1">
    <citation type="journal article" date="2023" name="Nat. Plants">
        <title>Single-cell RNA sequencing provides a high-resolution roadmap for understanding the multicellular compartmentation of specialized metabolism.</title>
        <authorList>
            <person name="Sun S."/>
            <person name="Shen X."/>
            <person name="Li Y."/>
            <person name="Li Y."/>
            <person name="Wang S."/>
            <person name="Li R."/>
            <person name="Zhang H."/>
            <person name="Shen G."/>
            <person name="Guo B."/>
            <person name="Wei J."/>
            <person name="Xu J."/>
            <person name="St-Pierre B."/>
            <person name="Chen S."/>
            <person name="Sun C."/>
        </authorList>
    </citation>
    <scope>NUCLEOTIDE SEQUENCE [LARGE SCALE GENOMIC DNA]</scope>
</reference>
<sequence>MASSICYSSVAWAPNFSSNRPSVNLQPSYYGHKAFKIACSNIKNTTDSDSSSSTREGSEPENLILKAAWYGSELLGIAASYIRRSPPETVAAPPQETAELAVDGSGVIDRASVVEPIKGDFQRSYFVTGNLTLGAYEEDCEFADPAGSFRGLGRFKRNCTNFGSLLEKSNMKLMKWEDFEEKAIGHWRFSCIMSLPWKPILSATGYTEYYFDEQSGKVCRHVEHWNVPKMTLLKQILRPSRGFWQKTSGG</sequence>
<organism evidence="1 2">
    <name type="scientific">Catharanthus roseus</name>
    <name type="common">Madagascar periwinkle</name>
    <name type="synonym">Vinca rosea</name>
    <dbReference type="NCBI Taxonomy" id="4058"/>
    <lineage>
        <taxon>Eukaryota</taxon>
        <taxon>Viridiplantae</taxon>
        <taxon>Streptophyta</taxon>
        <taxon>Embryophyta</taxon>
        <taxon>Tracheophyta</taxon>
        <taxon>Spermatophyta</taxon>
        <taxon>Magnoliopsida</taxon>
        <taxon>eudicotyledons</taxon>
        <taxon>Gunneridae</taxon>
        <taxon>Pentapetalae</taxon>
        <taxon>asterids</taxon>
        <taxon>lamiids</taxon>
        <taxon>Gentianales</taxon>
        <taxon>Apocynaceae</taxon>
        <taxon>Rauvolfioideae</taxon>
        <taxon>Vinceae</taxon>
        <taxon>Catharanthinae</taxon>
        <taxon>Catharanthus</taxon>
    </lineage>
</organism>
<protein>
    <submittedName>
        <fullName evidence="1">Uncharacterized protein</fullName>
    </submittedName>
</protein>